<organism evidence="3 4">
    <name type="scientific">Gymnopilus dilepis</name>
    <dbReference type="NCBI Taxonomy" id="231916"/>
    <lineage>
        <taxon>Eukaryota</taxon>
        <taxon>Fungi</taxon>
        <taxon>Dikarya</taxon>
        <taxon>Basidiomycota</taxon>
        <taxon>Agaricomycotina</taxon>
        <taxon>Agaricomycetes</taxon>
        <taxon>Agaricomycetidae</taxon>
        <taxon>Agaricales</taxon>
        <taxon>Agaricineae</taxon>
        <taxon>Hymenogastraceae</taxon>
        <taxon>Gymnopilus</taxon>
    </lineage>
</organism>
<name>A0A409W833_9AGAR</name>
<keyword evidence="1" id="KW-1133">Transmembrane helix</keyword>
<evidence type="ECO:0000313" key="3">
    <source>
        <dbReference type="EMBL" id="PPQ74523.1"/>
    </source>
</evidence>
<proteinExistence type="predicted"/>
<evidence type="ECO:0000313" key="4">
    <source>
        <dbReference type="Proteomes" id="UP000284706"/>
    </source>
</evidence>
<keyword evidence="2" id="KW-0732">Signal</keyword>
<reference evidence="3 4" key="1">
    <citation type="journal article" date="2018" name="Evol. Lett.">
        <title>Horizontal gene cluster transfer increased hallucinogenic mushroom diversity.</title>
        <authorList>
            <person name="Reynolds H.T."/>
            <person name="Vijayakumar V."/>
            <person name="Gluck-Thaler E."/>
            <person name="Korotkin H.B."/>
            <person name="Matheny P.B."/>
            <person name="Slot J.C."/>
        </authorList>
    </citation>
    <scope>NUCLEOTIDE SEQUENCE [LARGE SCALE GENOMIC DNA]</scope>
    <source>
        <strain evidence="3 4">SRW20</strain>
    </source>
</reference>
<dbReference type="OrthoDB" id="2953532at2759"/>
<evidence type="ECO:0008006" key="5">
    <source>
        <dbReference type="Google" id="ProtNLM"/>
    </source>
</evidence>
<comment type="caution">
    <text evidence="3">The sequence shown here is derived from an EMBL/GenBank/DDBJ whole genome shotgun (WGS) entry which is preliminary data.</text>
</comment>
<dbReference type="Proteomes" id="UP000284706">
    <property type="component" value="Unassembled WGS sequence"/>
</dbReference>
<keyword evidence="4" id="KW-1185">Reference proteome</keyword>
<feature type="chain" id="PRO_5019278106" description="Extracellular membrane protein CFEM domain-containing protein" evidence="2">
    <location>
        <begin position="21"/>
        <end position="170"/>
    </location>
</feature>
<dbReference type="AlphaFoldDB" id="A0A409W833"/>
<dbReference type="EMBL" id="NHYE01005334">
    <property type="protein sequence ID" value="PPQ74523.1"/>
    <property type="molecule type" value="Genomic_DNA"/>
</dbReference>
<keyword evidence="1" id="KW-0472">Membrane</keyword>
<evidence type="ECO:0000256" key="1">
    <source>
        <dbReference type="SAM" id="Phobius"/>
    </source>
</evidence>
<gene>
    <name evidence="3" type="ORF">CVT26_007919</name>
</gene>
<protein>
    <recommendedName>
        <fullName evidence="5">Extracellular membrane protein CFEM domain-containing protein</fullName>
    </recommendedName>
</protein>
<keyword evidence="1" id="KW-0812">Transmembrane</keyword>
<feature type="transmembrane region" description="Helical" evidence="1">
    <location>
        <begin position="139"/>
        <end position="166"/>
    </location>
</feature>
<accession>A0A409W833</accession>
<sequence length="170" mass="17685">MFSPFALLAVLGLFASQVLAFNVTIGDPAKNVTLTDLLKFSSSDALTSCNDLCTLAQTNVNNCNDDPTCICSSSTADSIVNCETCLFHFLIAKNEKMPDSLTGSNPVVTGYAASCKSANHTLLANQSALTLPDNWDGPFVAVLPAGGAAVTVIIGAFLGFSALMILSNLE</sequence>
<dbReference type="InParanoid" id="A0A409W833"/>
<feature type="signal peptide" evidence="2">
    <location>
        <begin position="1"/>
        <end position="20"/>
    </location>
</feature>
<evidence type="ECO:0000256" key="2">
    <source>
        <dbReference type="SAM" id="SignalP"/>
    </source>
</evidence>